<organism evidence="2 3">
    <name type="scientific">Mucuna pruriens</name>
    <name type="common">Velvet bean</name>
    <name type="synonym">Dolichos pruriens</name>
    <dbReference type="NCBI Taxonomy" id="157652"/>
    <lineage>
        <taxon>Eukaryota</taxon>
        <taxon>Viridiplantae</taxon>
        <taxon>Streptophyta</taxon>
        <taxon>Embryophyta</taxon>
        <taxon>Tracheophyta</taxon>
        <taxon>Spermatophyta</taxon>
        <taxon>Magnoliopsida</taxon>
        <taxon>eudicotyledons</taxon>
        <taxon>Gunneridae</taxon>
        <taxon>Pentapetalae</taxon>
        <taxon>rosids</taxon>
        <taxon>fabids</taxon>
        <taxon>Fabales</taxon>
        <taxon>Fabaceae</taxon>
        <taxon>Papilionoideae</taxon>
        <taxon>50 kb inversion clade</taxon>
        <taxon>NPAAA clade</taxon>
        <taxon>indigoferoid/millettioid clade</taxon>
        <taxon>Phaseoleae</taxon>
        <taxon>Mucuna</taxon>
    </lineage>
</organism>
<reference evidence="2" key="1">
    <citation type="submission" date="2018-05" db="EMBL/GenBank/DDBJ databases">
        <title>Draft genome of Mucuna pruriens seed.</title>
        <authorList>
            <person name="Nnadi N.E."/>
            <person name="Vos R."/>
            <person name="Hasami M.H."/>
            <person name="Devisetty U.K."/>
            <person name="Aguiy J.C."/>
        </authorList>
    </citation>
    <scope>NUCLEOTIDE SEQUENCE [LARGE SCALE GENOMIC DNA]</scope>
    <source>
        <strain evidence="2">JCA_2017</strain>
    </source>
</reference>
<name>A0A371HXE1_MUCPR</name>
<sequence>MAYSASSGFRHLRSGKAKPLLYRRCPTRVYFATSLDSRLASSSISCVLPSWRYWINGVIHVFLSSILQISSLSTMGDSTFSYMTDRSCPLLWVLASLASKSALSFCSHGTWTSLNFLKPTANFTALSLYLLSWGSLVWYSLLTCPVTNFESLLAIKIFASRSRANLIPANNASYSAWLLLALKSKCRDCSTKTPTGPSSMTPTPDPAWFADPSTDKYHSSSSTEVGLLGIIRSRSPPELAP</sequence>
<dbReference type="AlphaFoldDB" id="A0A371HXE1"/>
<proteinExistence type="predicted"/>
<feature type="compositionally biased region" description="Low complexity" evidence="1">
    <location>
        <begin position="193"/>
        <end position="202"/>
    </location>
</feature>
<evidence type="ECO:0000313" key="2">
    <source>
        <dbReference type="EMBL" id="RDY07470.1"/>
    </source>
</evidence>
<protein>
    <submittedName>
        <fullName evidence="2">Uncharacterized protein</fullName>
    </submittedName>
</protein>
<dbReference type="EMBL" id="QJKJ01001460">
    <property type="protein sequence ID" value="RDY07470.1"/>
    <property type="molecule type" value="Genomic_DNA"/>
</dbReference>
<feature type="non-terminal residue" evidence="2">
    <location>
        <position position="1"/>
    </location>
</feature>
<evidence type="ECO:0000256" key="1">
    <source>
        <dbReference type="SAM" id="MobiDB-lite"/>
    </source>
</evidence>
<keyword evidence="3" id="KW-1185">Reference proteome</keyword>
<comment type="caution">
    <text evidence="2">The sequence shown here is derived from an EMBL/GenBank/DDBJ whole genome shotgun (WGS) entry which is preliminary data.</text>
</comment>
<gene>
    <name evidence="2" type="ORF">CR513_08411</name>
</gene>
<dbReference type="Proteomes" id="UP000257109">
    <property type="component" value="Unassembled WGS sequence"/>
</dbReference>
<accession>A0A371HXE1</accession>
<evidence type="ECO:0000313" key="3">
    <source>
        <dbReference type="Proteomes" id="UP000257109"/>
    </source>
</evidence>
<feature type="region of interest" description="Disordered" evidence="1">
    <location>
        <begin position="193"/>
        <end position="222"/>
    </location>
</feature>